<feature type="region of interest" description="Disordered" evidence="1">
    <location>
        <begin position="1"/>
        <end position="36"/>
    </location>
</feature>
<reference evidence="2" key="1">
    <citation type="submission" date="2021-01" db="EMBL/GenBank/DDBJ databases">
        <title>Chromosome-level genome assembly of a human fungal pathogen reveals clustering of transcriptionally co-regulated genes.</title>
        <authorList>
            <person name="Voorhies M."/>
            <person name="Cohen S."/>
            <person name="Shea T.P."/>
            <person name="Petrus S."/>
            <person name="Munoz J.F."/>
            <person name="Poplawski S."/>
            <person name="Goldman W.E."/>
            <person name="Michael T."/>
            <person name="Cuomo C.A."/>
            <person name="Sil A."/>
            <person name="Beyhan S."/>
        </authorList>
    </citation>
    <scope>NUCLEOTIDE SEQUENCE</scope>
    <source>
        <strain evidence="2">H88</strain>
    </source>
</reference>
<dbReference type="AlphaFoldDB" id="A0A8A1LRF0"/>
<accession>A0A8A1LRF0</accession>
<organism evidence="2 3">
    <name type="scientific">Ajellomyces capsulatus (strain H88)</name>
    <name type="common">Darling's disease fungus</name>
    <name type="synonym">Histoplasma capsulatum</name>
    <dbReference type="NCBI Taxonomy" id="544711"/>
    <lineage>
        <taxon>Eukaryota</taxon>
        <taxon>Fungi</taxon>
        <taxon>Dikarya</taxon>
        <taxon>Ascomycota</taxon>
        <taxon>Pezizomycotina</taxon>
        <taxon>Eurotiomycetes</taxon>
        <taxon>Eurotiomycetidae</taxon>
        <taxon>Onygenales</taxon>
        <taxon>Ajellomycetaceae</taxon>
        <taxon>Histoplasma</taxon>
    </lineage>
</organism>
<dbReference type="EMBL" id="CP069105">
    <property type="protein sequence ID" value="QSS55163.1"/>
    <property type="molecule type" value="Genomic_DNA"/>
</dbReference>
<name>A0A8A1LRF0_AJEC8</name>
<feature type="compositionally biased region" description="Polar residues" evidence="1">
    <location>
        <begin position="1"/>
        <end position="13"/>
    </location>
</feature>
<sequence>MKLSPPASSQPPVLSSRPGRRACQPRHPTNDNDEGSNFVVFITSPFVGAVGTIELKVSI</sequence>
<evidence type="ECO:0000313" key="2">
    <source>
        <dbReference type="EMBL" id="QSS55163.1"/>
    </source>
</evidence>
<evidence type="ECO:0000313" key="3">
    <source>
        <dbReference type="Proteomes" id="UP000663419"/>
    </source>
</evidence>
<evidence type="ECO:0000256" key="1">
    <source>
        <dbReference type="SAM" id="MobiDB-lite"/>
    </source>
</evidence>
<dbReference type="Proteomes" id="UP000663419">
    <property type="component" value="Chromosome 4"/>
</dbReference>
<proteinExistence type="predicted"/>
<dbReference type="VEuPathDB" id="FungiDB:I7I53_02967"/>
<gene>
    <name evidence="2" type="ORF">I7I53_02967</name>
</gene>
<protein>
    <submittedName>
        <fullName evidence="2">Uncharacterized protein</fullName>
    </submittedName>
</protein>